<dbReference type="EMBL" id="BAABEP010000001">
    <property type="protein sequence ID" value="GAA3707526.1"/>
    <property type="molecule type" value="Genomic_DNA"/>
</dbReference>
<dbReference type="RefSeq" id="WP_345639879.1">
    <property type="nucleotide sequence ID" value="NZ_BAABEP010000001.1"/>
</dbReference>
<dbReference type="Gene3D" id="3.30.559.10">
    <property type="entry name" value="Chloramphenicol acetyltransferase-like domain"/>
    <property type="match status" value="1"/>
</dbReference>
<name>A0ABP7DLZ7_9ACTN</name>
<evidence type="ECO:0000313" key="2">
    <source>
        <dbReference type="EMBL" id="GAA3707526.1"/>
    </source>
</evidence>
<feature type="domain" description="Condensation" evidence="1">
    <location>
        <begin position="64"/>
        <end position="371"/>
    </location>
</feature>
<sequence>MTELSQYPVRPGQVREWTLHPPALAAARRAERDSVPPSYNQESHVLTTVRLQERGARTADWGGVAFEVDGELDTDAFGRALVGWIGRHETLRSGFRSEGGELHRFTLPREVIGVDSAVLGEFRDSQVLGRFLTDRLDAATDTLSWPCYGVETVQRPGSATVLLAFDHTQTDGYTLFGMVHEIQEFYRAAREGRPPALPATGSHVGYSREQRHQASLVGRDHPAVLRWKRFIEDSGGRPPGFPLPLGTGDDELLPQKSVFAWLLDADDTEALAELCKQESSALPAGVLAASALAVRGLGATGPYRTVMPFHTRTRSEWSASVGWYVEGGPVEIDLPPGCGFPEAVRTAQRSAREARRVARVPFFRVCELLGVDFKKTSPDPFSLLSYMDVRDFPGARDWAGWNARALLRLSDSGKACLWVVRTLEGLYLFGRYPDTEVAAAALTSYTRCVREILQEAVSPGRRAGSADRRVAASV</sequence>
<evidence type="ECO:0000259" key="1">
    <source>
        <dbReference type="Pfam" id="PF00668"/>
    </source>
</evidence>
<protein>
    <submittedName>
        <fullName evidence="2">Condensation domain-containing protein</fullName>
    </submittedName>
</protein>
<gene>
    <name evidence="2" type="ORF">GCM10023082_01970</name>
</gene>
<accession>A0ABP7DLZ7</accession>
<reference evidence="3" key="1">
    <citation type="journal article" date="2019" name="Int. J. Syst. Evol. Microbiol.">
        <title>The Global Catalogue of Microorganisms (GCM) 10K type strain sequencing project: providing services to taxonomists for standard genome sequencing and annotation.</title>
        <authorList>
            <consortium name="The Broad Institute Genomics Platform"/>
            <consortium name="The Broad Institute Genome Sequencing Center for Infectious Disease"/>
            <person name="Wu L."/>
            <person name="Ma J."/>
        </authorList>
    </citation>
    <scope>NUCLEOTIDE SEQUENCE [LARGE SCALE GENOMIC DNA]</scope>
    <source>
        <strain evidence="3">JCM 30846</strain>
    </source>
</reference>
<dbReference type="Pfam" id="PF00668">
    <property type="entry name" value="Condensation"/>
    <property type="match status" value="1"/>
</dbReference>
<dbReference type="InterPro" id="IPR001242">
    <property type="entry name" value="Condensation_dom"/>
</dbReference>
<dbReference type="SUPFAM" id="SSF52777">
    <property type="entry name" value="CoA-dependent acyltransferases"/>
    <property type="match status" value="2"/>
</dbReference>
<dbReference type="Proteomes" id="UP001499884">
    <property type="component" value="Unassembled WGS sequence"/>
</dbReference>
<keyword evidence="3" id="KW-1185">Reference proteome</keyword>
<dbReference type="Gene3D" id="3.30.559.30">
    <property type="entry name" value="Nonribosomal peptide synthetase, condensation domain"/>
    <property type="match status" value="1"/>
</dbReference>
<evidence type="ECO:0000313" key="3">
    <source>
        <dbReference type="Proteomes" id="UP001499884"/>
    </source>
</evidence>
<dbReference type="InterPro" id="IPR023213">
    <property type="entry name" value="CAT-like_dom_sf"/>
</dbReference>
<proteinExistence type="predicted"/>
<comment type="caution">
    <text evidence="2">The sequence shown here is derived from an EMBL/GenBank/DDBJ whole genome shotgun (WGS) entry which is preliminary data.</text>
</comment>
<organism evidence="2 3">
    <name type="scientific">Streptomyces tremellae</name>
    <dbReference type="NCBI Taxonomy" id="1124239"/>
    <lineage>
        <taxon>Bacteria</taxon>
        <taxon>Bacillati</taxon>
        <taxon>Actinomycetota</taxon>
        <taxon>Actinomycetes</taxon>
        <taxon>Kitasatosporales</taxon>
        <taxon>Streptomycetaceae</taxon>
        <taxon>Streptomyces</taxon>
    </lineage>
</organism>